<protein>
    <submittedName>
        <fullName evidence="1">Uncharacterized protein</fullName>
    </submittedName>
</protein>
<reference evidence="1" key="2">
    <citation type="journal article" date="2015" name="Fish Shellfish Immunol.">
        <title>Early steps in the European eel (Anguilla anguilla)-Vibrio vulnificus interaction in the gills: Role of the RtxA13 toxin.</title>
        <authorList>
            <person name="Callol A."/>
            <person name="Pajuelo D."/>
            <person name="Ebbesson L."/>
            <person name="Teles M."/>
            <person name="MacKenzie S."/>
            <person name="Amaro C."/>
        </authorList>
    </citation>
    <scope>NUCLEOTIDE SEQUENCE</scope>
</reference>
<dbReference type="EMBL" id="GBXM01075588">
    <property type="protein sequence ID" value="JAH32989.1"/>
    <property type="molecule type" value="Transcribed_RNA"/>
</dbReference>
<sequence length="15" mass="1832">MHYPGLLAHYPSWLF</sequence>
<reference evidence="1" key="1">
    <citation type="submission" date="2014-11" db="EMBL/GenBank/DDBJ databases">
        <authorList>
            <person name="Amaro Gonzalez C."/>
        </authorList>
    </citation>
    <scope>NUCLEOTIDE SEQUENCE</scope>
</reference>
<name>A0A0E9RV50_ANGAN</name>
<evidence type="ECO:0000313" key="1">
    <source>
        <dbReference type="EMBL" id="JAH32989.1"/>
    </source>
</evidence>
<organism evidence="1">
    <name type="scientific">Anguilla anguilla</name>
    <name type="common">European freshwater eel</name>
    <name type="synonym">Muraena anguilla</name>
    <dbReference type="NCBI Taxonomy" id="7936"/>
    <lineage>
        <taxon>Eukaryota</taxon>
        <taxon>Metazoa</taxon>
        <taxon>Chordata</taxon>
        <taxon>Craniata</taxon>
        <taxon>Vertebrata</taxon>
        <taxon>Euteleostomi</taxon>
        <taxon>Actinopterygii</taxon>
        <taxon>Neopterygii</taxon>
        <taxon>Teleostei</taxon>
        <taxon>Anguilliformes</taxon>
        <taxon>Anguillidae</taxon>
        <taxon>Anguilla</taxon>
    </lineage>
</organism>
<accession>A0A0E9RV50</accession>
<proteinExistence type="predicted"/>
<dbReference type="EMBL" id="GBXM01084019">
    <property type="protein sequence ID" value="JAH24558.1"/>
    <property type="molecule type" value="Transcribed_RNA"/>
</dbReference>